<dbReference type="GO" id="GO:0042781">
    <property type="term" value="F:3'-tRNA processing endoribonuclease activity"/>
    <property type="evidence" value="ECO:0007669"/>
    <property type="project" value="TreeGrafter"/>
</dbReference>
<keyword evidence="2 7" id="KW-0819">tRNA processing</keyword>
<dbReference type="HAMAP" id="MF_00227">
    <property type="entry name" value="RNase_P"/>
    <property type="match status" value="1"/>
</dbReference>
<comment type="similarity">
    <text evidence="7">Belongs to the RnpA family.</text>
</comment>
<evidence type="ECO:0000256" key="3">
    <source>
        <dbReference type="ARBA" id="ARBA00022722"/>
    </source>
</evidence>
<dbReference type="PANTHER" id="PTHR33992">
    <property type="entry name" value="RIBONUCLEASE P PROTEIN COMPONENT"/>
    <property type="match status" value="1"/>
</dbReference>
<name>A0A2Z2NZM1_9GAMM</name>
<evidence type="ECO:0000256" key="7">
    <source>
        <dbReference type="HAMAP-Rule" id="MF_00227"/>
    </source>
</evidence>
<evidence type="ECO:0000256" key="2">
    <source>
        <dbReference type="ARBA" id="ARBA00022694"/>
    </source>
</evidence>
<comment type="function">
    <text evidence="1 7">RNaseP catalyzes the removal of the 5'-leader sequence from pre-tRNA to produce the mature 5'-terminus. It can also cleave other RNA substrates such as 4.5S RNA. The protein component plays an auxiliary but essential role in vivo by binding to the 5'-leader sequence and broadening the substrate specificity of the ribozyme.</text>
</comment>
<evidence type="ECO:0000313" key="11">
    <source>
        <dbReference type="Proteomes" id="UP000250079"/>
    </source>
</evidence>
<dbReference type="Pfam" id="PF00825">
    <property type="entry name" value="Ribonuclease_P"/>
    <property type="match status" value="1"/>
</dbReference>
<dbReference type="GO" id="GO:0004526">
    <property type="term" value="F:ribonuclease P activity"/>
    <property type="evidence" value="ECO:0007669"/>
    <property type="project" value="UniProtKB-UniRule"/>
</dbReference>
<dbReference type="InterPro" id="IPR014721">
    <property type="entry name" value="Ribsml_uS5_D2-typ_fold_subgr"/>
</dbReference>
<dbReference type="EC" id="3.1.26.5" evidence="7 8"/>
<dbReference type="RefSeq" id="WP_157736521.1">
    <property type="nucleotide sequence ID" value="NZ_CP018632.1"/>
</dbReference>
<dbReference type="InterPro" id="IPR020568">
    <property type="entry name" value="Ribosomal_Su5_D2-typ_SF"/>
</dbReference>
<dbReference type="GO" id="GO:0001682">
    <property type="term" value="P:tRNA 5'-leader removal"/>
    <property type="evidence" value="ECO:0007669"/>
    <property type="project" value="UniProtKB-UniRule"/>
</dbReference>
<evidence type="ECO:0000256" key="4">
    <source>
        <dbReference type="ARBA" id="ARBA00022759"/>
    </source>
</evidence>
<dbReference type="GO" id="GO:0000049">
    <property type="term" value="F:tRNA binding"/>
    <property type="evidence" value="ECO:0007669"/>
    <property type="project" value="UniProtKB-UniRule"/>
</dbReference>
<sequence length="159" mass="17901">MPHPDELSVCGSSLSNDREADVEASQSATNYSFTRSARLLTAGDYSEVFKQNKRYSDNYWTILVRRDDLRSPRLGLAIAKKRAKRAVDRNKIKRVAREAFRYQQSTLAGLEMVVMNRDAATKASTADLRASIDALFLKMRAGLRKQPQSRALTESKKAS</sequence>
<comment type="subunit">
    <text evidence="7">Consists of a catalytic RNA component (M1 or rnpB) and a protein subunit.</text>
</comment>
<evidence type="ECO:0000256" key="6">
    <source>
        <dbReference type="ARBA" id="ARBA00022884"/>
    </source>
</evidence>
<accession>A0A2Z2NZM1</accession>
<dbReference type="OrthoDB" id="9796422at2"/>
<keyword evidence="3 7" id="KW-0540">Nuclease</keyword>
<reference evidence="10 11" key="1">
    <citation type="submission" date="2016-12" db="EMBL/GenBank/DDBJ databases">
        <authorList>
            <person name="Song W.-J."/>
            <person name="Kurnit D.M."/>
        </authorList>
    </citation>
    <scope>NUCLEOTIDE SEQUENCE [LARGE SCALE GENOMIC DNA]</scope>
    <source>
        <strain evidence="10 11">IMCC3135</strain>
    </source>
</reference>
<dbReference type="PANTHER" id="PTHR33992:SF1">
    <property type="entry name" value="RIBONUCLEASE P PROTEIN COMPONENT"/>
    <property type="match status" value="1"/>
</dbReference>
<keyword evidence="5 7" id="KW-0378">Hydrolase</keyword>
<dbReference type="NCBIfam" id="TIGR00188">
    <property type="entry name" value="rnpA"/>
    <property type="match status" value="1"/>
</dbReference>
<dbReference type="GO" id="GO:0030677">
    <property type="term" value="C:ribonuclease P complex"/>
    <property type="evidence" value="ECO:0007669"/>
    <property type="project" value="TreeGrafter"/>
</dbReference>
<comment type="catalytic activity">
    <reaction evidence="7">
        <text>Endonucleolytic cleavage of RNA, removing 5'-extranucleotides from tRNA precursor.</text>
        <dbReference type="EC" id="3.1.26.5"/>
    </reaction>
</comment>
<dbReference type="InterPro" id="IPR020539">
    <property type="entry name" value="RNase_P_CS"/>
</dbReference>
<keyword evidence="4 7" id="KW-0255">Endonuclease</keyword>
<proteinExistence type="inferred from homology"/>
<organism evidence="10 11">
    <name type="scientific">Granulosicoccus antarcticus IMCC3135</name>
    <dbReference type="NCBI Taxonomy" id="1192854"/>
    <lineage>
        <taxon>Bacteria</taxon>
        <taxon>Pseudomonadati</taxon>
        <taxon>Pseudomonadota</taxon>
        <taxon>Gammaproteobacteria</taxon>
        <taxon>Chromatiales</taxon>
        <taxon>Granulosicoccaceae</taxon>
        <taxon>Granulosicoccus</taxon>
    </lineage>
</organism>
<keyword evidence="6 7" id="KW-0694">RNA-binding</keyword>
<protein>
    <recommendedName>
        <fullName evidence="7 8">Ribonuclease P protein component</fullName>
        <shortName evidence="7">RNase P protein</shortName>
        <shortName evidence="7">RNaseP protein</shortName>
        <ecNumber evidence="7 8">3.1.26.5</ecNumber>
    </recommendedName>
    <alternativeName>
        <fullName evidence="7">Protein C5</fullName>
    </alternativeName>
</protein>
<evidence type="ECO:0000256" key="8">
    <source>
        <dbReference type="NCBIfam" id="TIGR00188"/>
    </source>
</evidence>
<dbReference type="SUPFAM" id="SSF54211">
    <property type="entry name" value="Ribosomal protein S5 domain 2-like"/>
    <property type="match status" value="1"/>
</dbReference>
<keyword evidence="11" id="KW-1185">Reference proteome</keyword>
<dbReference type="Gene3D" id="3.30.230.10">
    <property type="match status" value="1"/>
</dbReference>
<dbReference type="AlphaFoldDB" id="A0A2Z2NZM1"/>
<dbReference type="PROSITE" id="PS00648">
    <property type="entry name" value="RIBONUCLEASE_P"/>
    <property type="match status" value="1"/>
</dbReference>
<evidence type="ECO:0000313" key="10">
    <source>
        <dbReference type="EMBL" id="ASJ76892.1"/>
    </source>
</evidence>
<dbReference type="Proteomes" id="UP000250079">
    <property type="component" value="Chromosome"/>
</dbReference>
<gene>
    <name evidence="7 10" type="primary">rnpA</name>
    <name evidence="10" type="ORF">IMCC3135_34260</name>
</gene>
<evidence type="ECO:0000256" key="9">
    <source>
        <dbReference type="SAM" id="MobiDB-lite"/>
    </source>
</evidence>
<dbReference type="InterPro" id="IPR000100">
    <property type="entry name" value="RNase_P"/>
</dbReference>
<evidence type="ECO:0000256" key="1">
    <source>
        <dbReference type="ARBA" id="ARBA00002663"/>
    </source>
</evidence>
<dbReference type="EMBL" id="CP018632">
    <property type="protein sequence ID" value="ASJ76892.1"/>
    <property type="molecule type" value="Genomic_DNA"/>
</dbReference>
<dbReference type="KEGG" id="gai:IMCC3135_34260"/>
<feature type="region of interest" description="Disordered" evidence="9">
    <location>
        <begin position="1"/>
        <end position="27"/>
    </location>
</feature>
<evidence type="ECO:0000256" key="5">
    <source>
        <dbReference type="ARBA" id="ARBA00022801"/>
    </source>
</evidence>